<reference evidence="3" key="1">
    <citation type="submission" date="2020-01" db="EMBL/GenBank/DDBJ databases">
        <title>'Steroidobacter agaridevorans' sp. nov., agar-degrading bacteria isolated from rhizosphere soils.</title>
        <authorList>
            <person name="Ikenaga M."/>
            <person name="Kataoka M."/>
            <person name="Murouchi A."/>
            <person name="Katsuragi S."/>
            <person name="Sakai M."/>
        </authorList>
    </citation>
    <scope>NUCLEOTIDE SEQUENCE [LARGE SCALE GENOMIC DNA]</scope>
    <source>
        <strain evidence="3">YU21-B</strain>
    </source>
</reference>
<feature type="region of interest" description="Disordered" evidence="1">
    <location>
        <begin position="1"/>
        <end position="27"/>
    </location>
</feature>
<evidence type="ECO:0000313" key="2">
    <source>
        <dbReference type="EMBL" id="GFE81518.1"/>
    </source>
</evidence>
<evidence type="ECO:0000313" key="3">
    <source>
        <dbReference type="Proteomes" id="UP000445000"/>
    </source>
</evidence>
<name>A0A829YF92_9GAMM</name>
<dbReference type="AlphaFoldDB" id="A0A829YF92"/>
<organism evidence="2 3">
    <name type="scientific">Steroidobacter agaridevorans</name>
    <dbReference type="NCBI Taxonomy" id="2695856"/>
    <lineage>
        <taxon>Bacteria</taxon>
        <taxon>Pseudomonadati</taxon>
        <taxon>Pseudomonadota</taxon>
        <taxon>Gammaproteobacteria</taxon>
        <taxon>Steroidobacterales</taxon>
        <taxon>Steroidobacteraceae</taxon>
        <taxon>Steroidobacter</taxon>
    </lineage>
</organism>
<feature type="compositionally biased region" description="Basic residues" evidence="1">
    <location>
        <begin position="1"/>
        <end position="26"/>
    </location>
</feature>
<protein>
    <submittedName>
        <fullName evidence="2">Uncharacterized protein</fullName>
    </submittedName>
</protein>
<comment type="caution">
    <text evidence="2">The sequence shown here is derived from an EMBL/GenBank/DDBJ whole genome shotgun (WGS) entry which is preliminary data.</text>
</comment>
<proteinExistence type="predicted"/>
<evidence type="ECO:0000256" key="1">
    <source>
        <dbReference type="SAM" id="MobiDB-lite"/>
    </source>
</evidence>
<dbReference type="EMBL" id="BLJN01000003">
    <property type="protein sequence ID" value="GFE81518.1"/>
    <property type="molecule type" value="Genomic_DNA"/>
</dbReference>
<keyword evidence="3" id="KW-1185">Reference proteome</keyword>
<gene>
    <name evidence="2" type="ORF">GCM10011487_35180</name>
</gene>
<sequence length="162" mass="18264">MARPYRIMKQKKSKPTKTKRPTLKTRKPIDELTASDLSVFPIWEYALDEEEAEDRDETWVRPVDAQVVRKGQYSLTVAAEFRTRTGTTFPGFIGVTTAEGLEIYGAVLLPEAKYVVVDPSNAADRRAAAKSLGTSTKELFPLTYTLRVRVGREKELRTGLIQ</sequence>
<accession>A0A829YF92</accession>
<dbReference type="Proteomes" id="UP000445000">
    <property type="component" value="Unassembled WGS sequence"/>
</dbReference>